<sequence length="200" mass="21028">MESVVALFPEPRQAQVALQALQSRGFERERLAFAMTDVVAENDLAQATGISPEAGAPAGSAGVIRGALLGLVGGLAMTTPIWILLLIVPSTRIFADGGLVGMLFGALGGLGLGGLFGALSGTDHGDYVKLLRRLGVPPVQAEKFYDGLKHGYVMVIARDPDGARADEAMNIMRRNGAAKLDDVFSREGALQSERVTQTDH</sequence>
<keyword evidence="1" id="KW-0812">Transmembrane</keyword>
<dbReference type="RefSeq" id="WP_380046794.1">
    <property type="nucleotide sequence ID" value="NZ_JBHSOH010000005.1"/>
</dbReference>
<feature type="transmembrane region" description="Helical" evidence="1">
    <location>
        <begin position="99"/>
        <end position="119"/>
    </location>
</feature>
<feature type="transmembrane region" description="Helical" evidence="1">
    <location>
        <begin position="67"/>
        <end position="87"/>
    </location>
</feature>
<keyword evidence="1" id="KW-0472">Membrane</keyword>
<gene>
    <name evidence="2" type="ORF">ACFPQ6_04445</name>
</gene>
<keyword evidence="1" id="KW-1133">Transmembrane helix</keyword>
<evidence type="ECO:0000313" key="2">
    <source>
        <dbReference type="EMBL" id="MFC5847551.1"/>
    </source>
</evidence>
<accession>A0ABW1DJD8</accession>
<organism evidence="2 3">
    <name type="scientific">Deinococcus petrolearius</name>
    <dbReference type="NCBI Taxonomy" id="1751295"/>
    <lineage>
        <taxon>Bacteria</taxon>
        <taxon>Thermotogati</taxon>
        <taxon>Deinococcota</taxon>
        <taxon>Deinococci</taxon>
        <taxon>Deinococcales</taxon>
        <taxon>Deinococcaceae</taxon>
        <taxon>Deinococcus</taxon>
    </lineage>
</organism>
<evidence type="ECO:0008006" key="4">
    <source>
        <dbReference type="Google" id="ProtNLM"/>
    </source>
</evidence>
<name>A0ABW1DJD8_9DEIO</name>
<evidence type="ECO:0000313" key="3">
    <source>
        <dbReference type="Proteomes" id="UP001595979"/>
    </source>
</evidence>
<dbReference type="Proteomes" id="UP001595979">
    <property type="component" value="Unassembled WGS sequence"/>
</dbReference>
<evidence type="ECO:0000256" key="1">
    <source>
        <dbReference type="SAM" id="Phobius"/>
    </source>
</evidence>
<comment type="caution">
    <text evidence="2">The sequence shown here is derived from an EMBL/GenBank/DDBJ whole genome shotgun (WGS) entry which is preliminary data.</text>
</comment>
<dbReference type="EMBL" id="JBHSOH010000005">
    <property type="protein sequence ID" value="MFC5847551.1"/>
    <property type="molecule type" value="Genomic_DNA"/>
</dbReference>
<reference evidence="3" key="1">
    <citation type="journal article" date="2019" name="Int. J. Syst. Evol. Microbiol.">
        <title>The Global Catalogue of Microorganisms (GCM) 10K type strain sequencing project: providing services to taxonomists for standard genome sequencing and annotation.</title>
        <authorList>
            <consortium name="The Broad Institute Genomics Platform"/>
            <consortium name="The Broad Institute Genome Sequencing Center for Infectious Disease"/>
            <person name="Wu L."/>
            <person name="Ma J."/>
        </authorList>
    </citation>
    <scope>NUCLEOTIDE SEQUENCE [LARGE SCALE GENOMIC DNA]</scope>
    <source>
        <strain evidence="3">CGMCC 1.15053</strain>
    </source>
</reference>
<keyword evidence="3" id="KW-1185">Reference proteome</keyword>
<proteinExistence type="predicted"/>
<protein>
    <recommendedName>
        <fullName evidence="4">DUF1269 domain-containing protein</fullName>
    </recommendedName>
</protein>